<proteinExistence type="predicted"/>
<comment type="caution">
    <text evidence="2">The sequence shown here is derived from an EMBL/GenBank/DDBJ whole genome shotgun (WGS) entry which is preliminary data.</text>
</comment>
<gene>
    <name evidence="2" type="ORF">EYF80_029629</name>
</gene>
<dbReference type="AlphaFoldDB" id="A0A4Z2H317"/>
<accession>A0A4Z2H317</accession>
<evidence type="ECO:0000256" key="1">
    <source>
        <dbReference type="SAM" id="Phobius"/>
    </source>
</evidence>
<keyword evidence="1" id="KW-1133">Transmembrane helix</keyword>
<evidence type="ECO:0000313" key="3">
    <source>
        <dbReference type="Proteomes" id="UP000314294"/>
    </source>
</evidence>
<evidence type="ECO:0000313" key="2">
    <source>
        <dbReference type="EMBL" id="TNN60196.1"/>
    </source>
</evidence>
<dbReference type="EMBL" id="SRLO01000339">
    <property type="protein sequence ID" value="TNN60196.1"/>
    <property type="molecule type" value="Genomic_DNA"/>
</dbReference>
<organism evidence="2 3">
    <name type="scientific">Liparis tanakae</name>
    <name type="common">Tanaka's snailfish</name>
    <dbReference type="NCBI Taxonomy" id="230148"/>
    <lineage>
        <taxon>Eukaryota</taxon>
        <taxon>Metazoa</taxon>
        <taxon>Chordata</taxon>
        <taxon>Craniata</taxon>
        <taxon>Vertebrata</taxon>
        <taxon>Euteleostomi</taxon>
        <taxon>Actinopterygii</taxon>
        <taxon>Neopterygii</taxon>
        <taxon>Teleostei</taxon>
        <taxon>Neoteleostei</taxon>
        <taxon>Acanthomorphata</taxon>
        <taxon>Eupercaria</taxon>
        <taxon>Perciformes</taxon>
        <taxon>Cottioidei</taxon>
        <taxon>Cottales</taxon>
        <taxon>Liparidae</taxon>
        <taxon>Liparis</taxon>
    </lineage>
</organism>
<sequence>MDYHAGKACDCHGPQRPSGGPDLQGPHKCQAHCLCWEGGVRNWVLGIDWLMEEGIICVSCGRMVWMGMLELPVPCCSSGELSSPLMKLWLLVLDALLLLLLQLLQVLQLLHLLLHDVRLRTQPAALDPLVGHHLREAGGVAVVEGRHHPVLPPRVQASLAAGSSPHGVELARLAHAAVHPGQPIALAVDGALVGETRRQRVELHPSQLLLVRHHQVVDGQVRIGHALQVVQGDGGRLLERRGHHGRRGHVGDVAVRGLQRVDRRQHAGAVQEAAGLPVLQVLLLHLHVFALLAADALGAGLARLLAVAVRHGLLHAAQVAVGRAQRRRQGGAERAAVHVGTPHQVVVVHQPHDVVVHPLLRDVSG</sequence>
<dbReference type="Proteomes" id="UP000314294">
    <property type="component" value="Unassembled WGS sequence"/>
</dbReference>
<name>A0A4Z2H317_9TELE</name>
<keyword evidence="1" id="KW-0812">Transmembrane</keyword>
<reference evidence="2 3" key="1">
    <citation type="submission" date="2019-03" db="EMBL/GenBank/DDBJ databases">
        <title>First draft genome of Liparis tanakae, snailfish: a comprehensive survey of snailfish specific genes.</title>
        <authorList>
            <person name="Kim W."/>
            <person name="Song I."/>
            <person name="Jeong J.-H."/>
            <person name="Kim D."/>
            <person name="Kim S."/>
            <person name="Ryu S."/>
            <person name="Song J.Y."/>
            <person name="Lee S.K."/>
        </authorList>
    </citation>
    <scope>NUCLEOTIDE SEQUENCE [LARGE SCALE GENOMIC DNA]</scope>
    <source>
        <tissue evidence="2">Muscle</tissue>
    </source>
</reference>
<keyword evidence="1" id="KW-0472">Membrane</keyword>
<feature type="transmembrane region" description="Helical" evidence="1">
    <location>
        <begin position="88"/>
        <end position="114"/>
    </location>
</feature>
<protein>
    <submittedName>
        <fullName evidence="2">Uncharacterized protein</fullName>
    </submittedName>
</protein>
<keyword evidence="3" id="KW-1185">Reference proteome</keyword>